<comment type="caution">
    <text evidence="1">The sequence shown here is derived from an EMBL/GenBank/DDBJ whole genome shotgun (WGS) entry which is preliminary data.</text>
</comment>
<evidence type="ECO:0000313" key="1">
    <source>
        <dbReference type="EMBL" id="TGO70003.1"/>
    </source>
</evidence>
<keyword evidence="2" id="KW-1185">Reference proteome</keyword>
<dbReference type="EMBL" id="PQXM01000743">
    <property type="protein sequence ID" value="TGO70003.1"/>
    <property type="molecule type" value="Genomic_DNA"/>
</dbReference>
<gene>
    <name evidence="1" type="ORF">BELL_0745g00020</name>
</gene>
<protein>
    <submittedName>
        <fullName evidence="1">Uncharacterized protein</fullName>
    </submittedName>
</protein>
<dbReference type="Proteomes" id="UP000297229">
    <property type="component" value="Unassembled WGS sequence"/>
</dbReference>
<accession>A0A4Z1JL54</accession>
<name>A0A4Z1JL54_9HELO</name>
<organism evidence="1 2">
    <name type="scientific">Botrytis elliptica</name>
    <dbReference type="NCBI Taxonomy" id="278938"/>
    <lineage>
        <taxon>Eukaryota</taxon>
        <taxon>Fungi</taxon>
        <taxon>Dikarya</taxon>
        <taxon>Ascomycota</taxon>
        <taxon>Pezizomycotina</taxon>
        <taxon>Leotiomycetes</taxon>
        <taxon>Helotiales</taxon>
        <taxon>Sclerotiniaceae</taxon>
        <taxon>Botrytis</taxon>
    </lineage>
</organism>
<evidence type="ECO:0000313" key="2">
    <source>
        <dbReference type="Proteomes" id="UP000297229"/>
    </source>
</evidence>
<sequence>MALHDMQYLRNYTWIVRCTTAQQYLSRMLIARYQDVGMRTITSEQLNSGALASKPLVVIGPLIRGANRKLNSGILTRALDVGVTSQEPSEESKESFPDWDNVPGLFLTALPLRHFYCKSKDSNDRILTTAIVTLDGFTGRLTWLDFNLLVPGKGQHPRCAPCEQLHARRKDSGNTGSGRRAVTPPVHLLWVALDKNWPFLYA</sequence>
<dbReference type="AlphaFoldDB" id="A0A4Z1JL54"/>
<proteinExistence type="predicted"/>
<reference evidence="1 2" key="1">
    <citation type="submission" date="2017-12" db="EMBL/GenBank/DDBJ databases">
        <title>Comparative genomics of Botrytis spp.</title>
        <authorList>
            <person name="Valero-Jimenez C.A."/>
            <person name="Tapia P."/>
            <person name="Veloso J."/>
            <person name="Silva-Moreno E."/>
            <person name="Staats M."/>
            <person name="Valdes J.H."/>
            <person name="Van Kan J.A.L."/>
        </authorList>
    </citation>
    <scope>NUCLEOTIDE SEQUENCE [LARGE SCALE GENOMIC DNA]</scope>
    <source>
        <strain evidence="1 2">Be9601</strain>
    </source>
</reference>